<protein>
    <submittedName>
        <fullName evidence="1">Uncharacterized protein</fullName>
    </submittedName>
</protein>
<gene>
    <name evidence="1" type="ORF">F1720_10920</name>
</gene>
<comment type="caution">
    <text evidence="1">The sequence shown here is derived from an EMBL/GenBank/DDBJ whole genome shotgun (WGS) entry which is preliminary data.</text>
</comment>
<sequence>MVGLVIRDKDTGLIKVDMTSFISQETGSVETGGQNGSIQIPTAPPGRHLFFSVCPLVDLQVEKGKRPGVTLDGTTLSWAYSYNTAGWGFFSANCRISYGYY</sequence>
<dbReference type="Proteomes" id="UP000325296">
    <property type="component" value="Unassembled WGS sequence"/>
</dbReference>
<accession>A0A5B2UTM6</accession>
<name>A0A5B2UTM6_9PSED</name>
<organism evidence="1 2">
    <name type="scientific">Pseudomonas brenneri</name>
    <dbReference type="NCBI Taxonomy" id="129817"/>
    <lineage>
        <taxon>Bacteria</taxon>
        <taxon>Pseudomonadati</taxon>
        <taxon>Pseudomonadota</taxon>
        <taxon>Gammaproteobacteria</taxon>
        <taxon>Pseudomonadales</taxon>
        <taxon>Pseudomonadaceae</taxon>
        <taxon>Pseudomonas</taxon>
    </lineage>
</organism>
<evidence type="ECO:0000313" key="1">
    <source>
        <dbReference type="EMBL" id="KAA2230493.1"/>
    </source>
</evidence>
<evidence type="ECO:0000313" key="2">
    <source>
        <dbReference type="Proteomes" id="UP000325296"/>
    </source>
</evidence>
<proteinExistence type="predicted"/>
<reference evidence="1 2" key="1">
    <citation type="submission" date="2019-09" db="EMBL/GenBank/DDBJ databases">
        <title>Draft genome sequence of Pseudomonas brenneri CCUG 51514(T).</title>
        <authorList>
            <person name="Tunovic T."/>
            <person name="Pineiro-Iglesias B."/>
            <person name="Unosson C."/>
            <person name="Inganas E."/>
            <person name="Ohlen M."/>
            <person name="Cardew S."/>
            <person name="Jensie-Markopoulos S."/>
            <person name="Salva-Serra F."/>
            <person name="Jaen-Luchoro D."/>
            <person name="Svensson-Stadler L."/>
            <person name="Chun J."/>
            <person name="Moore E."/>
        </authorList>
    </citation>
    <scope>NUCLEOTIDE SEQUENCE [LARGE SCALE GENOMIC DNA]</scope>
    <source>
        <strain evidence="1 2">CCUG 51514</strain>
    </source>
</reference>
<dbReference type="EMBL" id="VUOL01000005">
    <property type="protein sequence ID" value="KAA2230493.1"/>
    <property type="molecule type" value="Genomic_DNA"/>
</dbReference>
<dbReference type="AlphaFoldDB" id="A0A5B2UTM6"/>